<dbReference type="Pfam" id="PF02140">
    <property type="entry name" value="SUEL_Lectin"/>
    <property type="match status" value="2"/>
</dbReference>
<dbReference type="AlphaFoldDB" id="A0A7M7NDW3"/>
<feature type="domain" description="SUEL-type lectin" evidence="2">
    <location>
        <begin position="260"/>
        <end position="351"/>
    </location>
</feature>
<dbReference type="KEGG" id="spu:115921592"/>
<evidence type="ECO:0000259" key="2">
    <source>
        <dbReference type="PROSITE" id="PS50228"/>
    </source>
</evidence>
<feature type="region of interest" description="Disordered" evidence="1">
    <location>
        <begin position="1"/>
        <end position="89"/>
    </location>
</feature>
<dbReference type="PANTHER" id="PTHR46780">
    <property type="entry name" value="PROTEIN EVA-1"/>
    <property type="match status" value="1"/>
</dbReference>
<dbReference type="InterPro" id="IPR000922">
    <property type="entry name" value="Lectin_gal-bd_dom"/>
</dbReference>
<dbReference type="GO" id="GO:0030246">
    <property type="term" value="F:carbohydrate binding"/>
    <property type="evidence" value="ECO:0007669"/>
    <property type="project" value="InterPro"/>
</dbReference>
<organism evidence="3 4">
    <name type="scientific">Strongylocentrotus purpuratus</name>
    <name type="common">Purple sea urchin</name>
    <dbReference type="NCBI Taxonomy" id="7668"/>
    <lineage>
        <taxon>Eukaryota</taxon>
        <taxon>Metazoa</taxon>
        <taxon>Echinodermata</taxon>
        <taxon>Eleutherozoa</taxon>
        <taxon>Echinozoa</taxon>
        <taxon>Echinoidea</taxon>
        <taxon>Euechinoidea</taxon>
        <taxon>Echinacea</taxon>
        <taxon>Camarodonta</taxon>
        <taxon>Echinidea</taxon>
        <taxon>Strongylocentrotidae</taxon>
        <taxon>Strongylocentrotus</taxon>
    </lineage>
</organism>
<dbReference type="PROSITE" id="PS50228">
    <property type="entry name" value="SUEL_LECTIN"/>
    <property type="match status" value="2"/>
</dbReference>
<evidence type="ECO:0000256" key="1">
    <source>
        <dbReference type="SAM" id="MobiDB-lite"/>
    </source>
</evidence>
<reference evidence="3" key="2">
    <citation type="submission" date="2021-01" db="UniProtKB">
        <authorList>
            <consortium name="EnsemblMetazoa"/>
        </authorList>
    </citation>
    <scope>IDENTIFICATION</scope>
</reference>
<dbReference type="RefSeq" id="XP_030835049.1">
    <property type="nucleotide sequence ID" value="XM_030979189.1"/>
</dbReference>
<dbReference type="OrthoDB" id="1100386at2759"/>
<protein>
    <recommendedName>
        <fullName evidence="2">SUEL-type lectin domain-containing protein</fullName>
    </recommendedName>
</protein>
<feature type="domain" description="SUEL-type lectin" evidence="2">
    <location>
        <begin position="158"/>
        <end position="247"/>
    </location>
</feature>
<evidence type="ECO:0000313" key="4">
    <source>
        <dbReference type="Proteomes" id="UP000007110"/>
    </source>
</evidence>
<dbReference type="CDD" id="cd22841">
    <property type="entry name" value="Gal_Rha_Lectin_REJ3"/>
    <property type="match status" value="2"/>
</dbReference>
<dbReference type="Gene3D" id="2.60.120.740">
    <property type="match status" value="2"/>
</dbReference>
<reference evidence="4" key="1">
    <citation type="submission" date="2015-02" db="EMBL/GenBank/DDBJ databases">
        <title>Genome sequencing for Strongylocentrotus purpuratus.</title>
        <authorList>
            <person name="Murali S."/>
            <person name="Liu Y."/>
            <person name="Vee V."/>
            <person name="English A."/>
            <person name="Wang M."/>
            <person name="Skinner E."/>
            <person name="Han Y."/>
            <person name="Muzny D.M."/>
            <person name="Worley K.C."/>
            <person name="Gibbs R.A."/>
        </authorList>
    </citation>
    <scope>NUCLEOTIDE SEQUENCE</scope>
</reference>
<dbReference type="InterPro" id="IPR043159">
    <property type="entry name" value="Lectin_gal-bd_sf"/>
</dbReference>
<dbReference type="Proteomes" id="UP000007110">
    <property type="component" value="Unassembled WGS sequence"/>
</dbReference>
<keyword evidence="4" id="KW-1185">Reference proteome</keyword>
<sequence length="351" mass="37170">MKPTTTDTSTTISAISGTTKPTTTDTSTTISATTGTTKPTTTDTSTTISAITGTTKPTTTDTSTTISATTGTTKPTTTDTSTTFSPTTGTTKLTTTDTTTVLATTGTTKQTTTDTSTTISATTSTTKLTTTDTSTTVSATTGTTNPTTTENTRVTQIVCEGDTSLIYCAAGVIIIHTASYGRTDESTCQHLEYNGNTDCDNDEYIVLNQCCFGRERCIVYAHNDIFSDPCPAPPYTTKYLNVTYTCMAESVNTETDIFIVCEGFSDVIDCGSDIITINSAIYGRTDLTTCQYCTSDPLVANICFSATSDQEQILSSSCDGLHSCTVIATNEIFGYSCPDTYKYLAVEYECT</sequence>
<name>A0A7M7NDW3_STRPU</name>
<dbReference type="EnsemblMetazoa" id="XM_030979189">
    <property type="protein sequence ID" value="XP_030835049"/>
    <property type="gene ID" value="LOC115921592"/>
</dbReference>
<dbReference type="InParanoid" id="A0A7M7NDW3"/>
<proteinExistence type="predicted"/>
<dbReference type="GeneID" id="115921592"/>
<accession>A0A7M7NDW3</accession>
<evidence type="ECO:0000313" key="3">
    <source>
        <dbReference type="EnsemblMetazoa" id="XP_030835049"/>
    </source>
</evidence>